<keyword evidence="3" id="KW-0805">Transcription regulation</keyword>
<dbReference type="InterPro" id="IPR036638">
    <property type="entry name" value="HLH_DNA-bd_sf"/>
</dbReference>
<dbReference type="Proteomes" id="UP000886611">
    <property type="component" value="Unassembled WGS sequence"/>
</dbReference>
<evidence type="ECO:0000256" key="1">
    <source>
        <dbReference type="ARBA" id="ARBA00004123"/>
    </source>
</evidence>
<feature type="region of interest" description="Disordered" evidence="6">
    <location>
        <begin position="121"/>
        <end position="140"/>
    </location>
</feature>
<keyword evidence="9" id="KW-1185">Reference proteome</keyword>
<feature type="domain" description="BHLH" evidence="7">
    <location>
        <begin position="16"/>
        <end position="72"/>
    </location>
</feature>
<dbReference type="EMBL" id="JAATIS010005477">
    <property type="protein sequence ID" value="KAG2458990.1"/>
    <property type="molecule type" value="Genomic_DNA"/>
</dbReference>
<dbReference type="InterPro" id="IPR050370">
    <property type="entry name" value="HES_HEY"/>
</dbReference>
<comment type="subcellular location">
    <subcellularLocation>
        <location evidence="1">Nucleus</location>
    </subcellularLocation>
</comment>
<comment type="caution">
    <text evidence="8">The sequence shown here is derived from an EMBL/GenBank/DDBJ whole genome shotgun (WGS) entry which is preliminary data.</text>
</comment>
<evidence type="ECO:0000256" key="4">
    <source>
        <dbReference type="ARBA" id="ARBA00023163"/>
    </source>
</evidence>
<dbReference type="Pfam" id="PF00010">
    <property type="entry name" value="HLH"/>
    <property type="match status" value="1"/>
</dbReference>
<feature type="compositionally biased region" description="Polar residues" evidence="6">
    <location>
        <begin position="122"/>
        <end position="140"/>
    </location>
</feature>
<sequence length="231" mass="26222">MVATSDTPLTSQLVNGKKVSKPLMEKKRRARINDCLEQLKCILESYYTSNIRKRKLEKADILELTVKHLTYLQNIQQGSANVDKVLEFQTFSKSSLSGMGPFLLTMDDPNGTFRLRTMDGRFSTSDSSPQTSRTHTTANSVGLPQNLPVNVFFAPVCNQQAAKLSKKQDRPVILTQEKNFTDNSKIPLREHRFSKEIPTCRYSLTETAIMDTCTTSAFGIIHKTGHYWRPW</sequence>
<organism evidence="8 9">
    <name type="scientific">Polypterus senegalus</name>
    <name type="common">Senegal bichir</name>
    <dbReference type="NCBI Taxonomy" id="55291"/>
    <lineage>
        <taxon>Eukaryota</taxon>
        <taxon>Metazoa</taxon>
        <taxon>Chordata</taxon>
        <taxon>Craniata</taxon>
        <taxon>Vertebrata</taxon>
        <taxon>Euteleostomi</taxon>
        <taxon>Actinopterygii</taxon>
        <taxon>Polypteriformes</taxon>
        <taxon>Polypteridae</taxon>
        <taxon>Polypterus</taxon>
    </lineage>
</organism>
<evidence type="ECO:0000313" key="9">
    <source>
        <dbReference type="Proteomes" id="UP000886611"/>
    </source>
</evidence>
<dbReference type="SMART" id="SM00353">
    <property type="entry name" value="HLH"/>
    <property type="match status" value="1"/>
</dbReference>
<dbReference type="InterPro" id="IPR011598">
    <property type="entry name" value="bHLH_dom"/>
</dbReference>
<evidence type="ECO:0000259" key="7">
    <source>
        <dbReference type="PROSITE" id="PS50888"/>
    </source>
</evidence>
<evidence type="ECO:0000256" key="3">
    <source>
        <dbReference type="ARBA" id="ARBA00023015"/>
    </source>
</evidence>
<dbReference type="PROSITE" id="PS50888">
    <property type="entry name" value="BHLH"/>
    <property type="match status" value="1"/>
</dbReference>
<evidence type="ECO:0000256" key="2">
    <source>
        <dbReference type="ARBA" id="ARBA00022491"/>
    </source>
</evidence>
<protein>
    <submittedName>
        <fullName evidence="8">HES3 factor</fullName>
    </submittedName>
</protein>
<evidence type="ECO:0000256" key="5">
    <source>
        <dbReference type="ARBA" id="ARBA00023242"/>
    </source>
</evidence>
<name>A0A8X7WZL1_POLSE</name>
<keyword evidence="4" id="KW-0804">Transcription</keyword>
<feature type="non-terminal residue" evidence="8">
    <location>
        <position position="1"/>
    </location>
</feature>
<dbReference type="GO" id="GO:0005634">
    <property type="term" value="C:nucleus"/>
    <property type="evidence" value="ECO:0007669"/>
    <property type="project" value="UniProtKB-SubCell"/>
</dbReference>
<feature type="non-terminal residue" evidence="8">
    <location>
        <position position="231"/>
    </location>
</feature>
<dbReference type="GO" id="GO:0046983">
    <property type="term" value="F:protein dimerization activity"/>
    <property type="evidence" value="ECO:0007669"/>
    <property type="project" value="InterPro"/>
</dbReference>
<evidence type="ECO:0000256" key="6">
    <source>
        <dbReference type="SAM" id="MobiDB-lite"/>
    </source>
</evidence>
<accession>A0A8X7WZL1</accession>
<dbReference type="Gene3D" id="4.10.280.10">
    <property type="entry name" value="Helix-loop-helix DNA-binding domain"/>
    <property type="match status" value="1"/>
</dbReference>
<keyword evidence="5" id="KW-0539">Nucleus</keyword>
<keyword evidence="2" id="KW-0678">Repressor</keyword>
<evidence type="ECO:0000313" key="8">
    <source>
        <dbReference type="EMBL" id="KAG2458990.1"/>
    </source>
</evidence>
<reference evidence="8 9" key="1">
    <citation type="journal article" date="2021" name="Cell">
        <title>Tracing the genetic footprints of vertebrate landing in non-teleost ray-finned fishes.</title>
        <authorList>
            <person name="Bi X."/>
            <person name="Wang K."/>
            <person name="Yang L."/>
            <person name="Pan H."/>
            <person name="Jiang H."/>
            <person name="Wei Q."/>
            <person name="Fang M."/>
            <person name="Yu H."/>
            <person name="Zhu C."/>
            <person name="Cai Y."/>
            <person name="He Y."/>
            <person name="Gan X."/>
            <person name="Zeng H."/>
            <person name="Yu D."/>
            <person name="Zhu Y."/>
            <person name="Jiang H."/>
            <person name="Qiu Q."/>
            <person name="Yang H."/>
            <person name="Zhang Y.E."/>
            <person name="Wang W."/>
            <person name="Zhu M."/>
            <person name="He S."/>
            <person name="Zhang G."/>
        </authorList>
    </citation>
    <scope>NUCLEOTIDE SEQUENCE [LARGE SCALE GENOMIC DNA]</scope>
    <source>
        <strain evidence="8">Bchr_013</strain>
    </source>
</reference>
<proteinExistence type="predicted"/>
<gene>
    <name evidence="8" type="primary">Hes3</name>
    <name evidence="8" type="ORF">GTO96_0019151</name>
</gene>
<dbReference type="OrthoDB" id="6085656at2759"/>
<dbReference type="SUPFAM" id="SSF47459">
    <property type="entry name" value="HLH, helix-loop-helix DNA-binding domain"/>
    <property type="match status" value="1"/>
</dbReference>
<dbReference type="AlphaFoldDB" id="A0A8X7WZL1"/>
<dbReference type="PANTHER" id="PTHR10985">
    <property type="entry name" value="BASIC HELIX-LOOP-HELIX TRANSCRIPTION FACTOR, HES-RELATED"/>
    <property type="match status" value="1"/>
</dbReference>